<gene>
    <name evidence="1" type="ORF">ESCO_001667</name>
</gene>
<proteinExistence type="predicted"/>
<dbReference type="OrthoDB" id="5289641at2759"/>
<dbReference type="EMBL" id="LGSR01000006">
    <property type="protein sequence ID" value="KOS22453.1"/>
    <property type="molecule type" value="Genomic_DNA"/>
</dbReference>
<dbReference type="Proteomes" id="UP000053831">
    <property type="component" value="Unassembled WGS sequence"/>
</dbReference>
<evidence type="ECO:0000313" key="2">
    <source>
        <dbReference type="Proteomes" id="UP000053831"/>
    </source>
</evidence>
<keyword evidence="2" id="KW-1185">Reference proteome</keyword>
<evidence type="ECO:0000313" key="1">
    <source>
        <dbReference type="EMBL" id="KOS22453.1"/>
    </source>
</evidence>
<comment type="caution">
    <text evidence="1">The sequence shown here is derived from an EMBL/GenBank/DDBJ whole genome shotgun (WGS) entry which is preliminary data.</text>
</comment>
<protein>
    <submittedName>
        <fullName evidence="1">Uncharacterized protein</fullName>
    </submittedName>
</protein>
<accession>A0A0N0RU47</accession>
<reference evidence="1 2" key="1">
    <citation type="submission" date="2015-07" db="EMBL/GenBank/DDBJ databases">
        <title>The genome of the fungus Escovopsis weberi, a specialized disease agent of ant agriculture.</title>
        <authorList>
            <person name="de Man T.J."/>
            <person name="Stajich J.E."/>
            <person name="Kubicek C.P."/>
            <person name="Chenthamara K."/>
            <person name="Atanasova L."/>
            <person name="Druzhinina I.S."/>
            <person name="Birnbaum S."/>
            <person name="Barribeau S.M."/>
            <person name="Teiling C."/>
            <person name="Suen G."/>
            <person name="Currie C."/>
            <person name="Gerardo N.M."/>
        </authorList>
    </citation>
    <scope>NUCLEOTIDE SEQUENCE [LARGE SCALE GENOMIC DNA]</scope>
</reference>
<dbReference type="AlphaFoldDB" id="A0A0N0RU47"/>
<name>A0A0N0RU47_ESCWE</name>
<sequence length="135" mass="15317">MKSSDCLTPKIISTNLNTEDAPPPLQMFQGQEHFPQAGKILLVRTRGDKDLVLEQAEVDMRVSRRRDTSLGVAWHCIKSNNWLGFRNTVSGHYLQRPDPRIPKAQGADFSELAWFVVERHQRGGTGDGVGLYRDW</sequence>
<organism evidence="1 2">
    <name type="scientific">Escovopsis weberi</name>
    <dbReference type="NCBI Taxonomy" id="150374"/>
    <lineage>
        <taxon>Eukaryota</taxon>
        <taxon>Fungi</taxon>
        <taxon>Dikarya</taxon>
        <taxon>Ascomycota</taxon>
        <taxon>Pezizomycotina</taxon>
        <taxon>Sordariomycetes</taxon>
        <taxon>Hypocreomycetidae</taxon>
        <taxon>Hypocreales</taxon>
        <taxon>Hypocreaceae</taxon>
        <taxon>Escovopsis</taxon>
    </lineage>
</organism>